<proteinExistence type="predicted"/>
<evidence type="ECO:0000313" key="1">
    <source>
        <dbReference type="EMBL" id="EEW97688.1"/>
    </source>
</evidence>
<reference evidence="1" key="1">
    <citation type="submission" date="2009-09" db="EMBL/GenBank/DDBJ databases">
        <authorList>
            <person name="Weinstock G."/>
            <person name="Sodergren E."/>
            <person name="Clifton S."/>
            <person name="Fulton L."/>
            <person name="Fulton B."/>
            <person name="Courtney L."/>
            <person name="Fronick C."/>
            <person name="Harrison M."/>
            <person name="Strong C."/>
            <person name="Farmer C."/>
            <person name="Delahaunty K."/>
            <person name="Markovic C."/>
            <person name="Hall O."/>
            <person name="Minx P."/>
            <person name="Tomlinson C."/>
            <person name="Mitreva M."/>
            <person name="Nelson J."/>
            <person name="Hou S."/>
            <person name="Wollam A."/>
            <person name="Pepin K.H."/>
            <person name="Johnson M."/>
            <person name="Bhonagiri V."/>
            <person name="Nash W.E."/>
            <person name="Warren W."/>
            <person name="Chinwalla A."/>
            <person name="Mardis E.R."/>
            <person name="Wilson R.K."/>
        </authorList>
    </citation>
    <scope>NUCLEOTIDE SEQUENCE [LARGE SCALE GENOMIC DNA]</scope>
    <source>
        <strain evidence="1">DSM 15470</strain>
    </source>
</reference>
<dbReference type="EMBL" id="ACIM02000001">
    <property type="protein sequence ID" value="EEW97688.1"/>
    <property type="molecule type" value="Genomic_DNA"/>
</dbReference>
<dbReference type="AlphaFoldDB" id="C9LQ52"/>
<dbReference type="HOGENOM" id="CLU_3042823_0_0_9"/>
<evidence type="ECO:0000313" key="2">
    <source>
        <dbReference type="Proteomes" id="UP000004736"/>
    </source>
</evidence>
<keyword evidence="2" id="KW-1185">Reference proteome</keyword>
<organism evidence="1 2">
    <name type="scientific">Dialister invisus DSM 15470</name>
    <dbReference type="NCBI Taxonomy" id="592028"/>
    <lineage>
        <taxon>Bacteria</taxon>
        <taxon>Bacillati</taxon>
        <taxon>Bacillota</taxon>
        <taxon>Negativicutes</taxon>
        <taxon>Veillonellales</taxon>
        <taxon>Veillonellaceae</taxon>
        <taxon>Dialister</taxon>
    </lineage>
</organism>
<comment type="caution">
    <text evidence="1">The sequence shown here is derived from an EMBL/GenBank/DDBJ whole genome shotgun (WGS) entry which is preliminary data.</text>
</comment>
<sequence>MPVKGPDFITGESDPFCMLLSACRGMIGCSRLRPEMIVRMKKFLQQRFSIVQRA</sequence>
<gene>
    <name evidence="1" type="ORF">GCWU000321_01684</name>
</gene>
<dbReference type="Proteomes" id="UP000004736">
    <property type="component" value="Unassembled WGS sequence"/>
</dbReference>
<name>C9LQ52_9FIRM</name>
<protein>
    <submittedName>
        <fullName evidence="1">Uncharacterized protein</fullName>
    </submittedName>
</protein>
<accession>C9LQ52</accession>
<dbReference type="STRING" id="592028.GCWU000321_01684"/>